<gene>
    <name evidence="2" type="ORF">ORJ04_21920</name>
</gene>
<keyword evidence="1" id="KW-0812">Transmembrane</keyword>
<evidence type="ECO:0000313" key="3">
    <source>
        <dbReference type="Proteomes" id="UP001231109"/>
    </source>
</evidence>
<feature type="transmembrane region" description="Helical" evidence="1">
    <location>
        <begin position="62"/>
        <end position="84"/>
    </location>
</feature>
<feature type="transmembrane region" description="Helical" evidence="1">
    <location>
        <begin position="6"/>
        <end position="31"/>
    </location>
</feature>
<dbReference type="Proteomes" id="UP001231109">
    <property type="component" value="Unassembled WGS sequence"/>
</dbReference>
<protein>
    <submittedName>
        <fullName evidence="2">Uncharacterized protein</fullName>
    </submittedName>
</protein>
<keyword evidence="1" id="KW-0472">Membrane</keyword>
<name>A0ABT9I5C4_9GAMM</name>
<evidence type="ECO:0000256" key="1">
    <source>
        <dbReference type="SAM" id="Phobius"/>
    </source>
</evidence>
<keyword evidence="1" id="KW-1133">Transmembrane helix</keyword>
<dbReference type="RefSeq" id="WP_305977724.1">
    <property type="nucleotide sequence ID" value="NZ_JAPJDY010000004.1"/>
</dbReference>
<evidence type="ECO:0000313" key="2">
    <source>
        <dbReference type="EMBL" id="MDP5138609.1"/>
    </source>
</evidence>
<organism evidence="2 3">
    <name type="scientific">Rheinheimera baltica</name>
    <dbReference type="NCBI Taxonomy" id="67576"/>
    <lineage>
        <taxon>Bacteria</taxon>
        <taxon>Pseudomonadati</taxon>
        <taxon>Pseudomonadota</taxon>
        <taxon>Gammaproteobacteria</taxon>
        <taxon>Chromatiales</taxon>
        <taxon>Chromatiaceae</taxon>
        <taxon>Rheinheimera</taxon>
    </lineage>
</organism>
<comment type="caution">
    <text evidence="2">The sequence shown here is derived from an EMBL/GenBank/DDBJ whole genome shotgun (WGS) entry which is preliminary data.</text>
</comment>
<accession>A0ABT9I5C4</accession>
<dbReference type="EMBL" id="JAPJDZ010000217">
    <property type="protein sequence ID" value="MDP5138609.1"/>
    <property type="molecule type" value="Genomic_DNA"/>
</dbReference>
<proteinExistence type="predicted"/>
<reference evidence="2 3" key="1">
    <citation type="submission" date="2022-11" db="EMBL/GenBank/DDBJ databases">
        <title>Viruses from the air-sea interface of a natural surface slick.</title>
        <authorList>
            <person name="Rahlff J."/>
            <person name="Holmfeldt K."/>
        </authorList>
    </citation>
    <scope>NUCLEOTIDE SEQUENCE [LARGE SCALE GENOMIC DNA]</scope>
    <source>
        <strain evidence="2 3">SMS4</strain>
    </source>
</reference>
<sequence>MTPTRLAIISIVLGISPLLIALLGSLLANLLGCEQKGGGISQCYFCGKDVGNLLYGMMMMHWLVLITGGIAVWGLVASAVWAYWP</sequence>
<keyword evidence="3" id="KW-1185">Reference proteome</keyword>